<dbReference type="EMBL" id="JAXOFX010000006">
    <property type="protein sequence ID" value="MDZ5472439.1"/>
    <property type="molecule type" value="Genomic_DNA"/>
</dbReference>
<organism evidence="2 3">
    <name type="scientific">Robertmurraya mangrovi</name>
    <dbReference type="NCBI Taxonomy" id="3098077"/>
    <lineage>
        <taxon>Bacteria</taxon>
        <taxon>Bacillati</taxon>
        <taxon>Bacillota</taxon>
        <taxon>Bacilli</taxon>
        <taxon>Bacillales</taxon>
        <taxon>Bacillaceae</taxon>
        <taxon>Robertmurraya</taxon>
    </lineage>
</organism>
<keyword evidence="3" id="KW-1185">Reference proteome</keyword>
<reference evidence="2 3" key="1">
    <citation type="submission" date="2023-11" db="EMBL/GenBank/DDBJ databases">
        <title>Bacillus jintuensis, isolated from a mudflat on the Beibu Gulf coast.</title>
        <authorList>
            <person name="Li M."/>
        </authorList>
    </citation>
    <scope>NUCLEOTIDE SEQUENCE [LARGE SCALE GENOMIC DNA]</scope>
    <source>
        <strain evidence="2 3">31A1R</strain>
    </source>
</reference>
<dbReference type="Pfam" id="PF09911">
    <property type="entry name" value="DUF2140"/>
    <property type="match status" value="1"/>
</dbReference>
<dbReference type="InterPro" id="IPR018672">
    <property type="entry name" value="DUF2140"/>
</dbReference>
<dbReference type="Proteomes" id="UP001290455">
    <property type="component" value="Unassembled WGS sequence"/>
</dbReference>
<evidence type="ECO:0000313" key="3">
    <source>
        <dbReference type="Proteomes" id="UP001290455"/>
    </source>
</evidence>
<gene>
    <name evidence="2" type="ORF">SM124_11835</name>
</gene>
<protein>
    <submittedName>
        <fullName evidence="2">DUF2140 family protein</fullName>
    </submittedName>
</protein>
<proteinExistence type="predicted"/>
<keyword evidence="1" id="KW-0812">Transmembrane</keyword>
<evidence type="ECO:0000256" key="1">
    <source>
        <dbReference type="SAM" id="Phobius"/>
    </source>
</evidence>
<evidence type="ECO:0000313" key="2">
    <source>
        <dbReference type="EMBL" id="MDZ5472439.1"/>
    </source>
</evidence>
<name>A0ABU5IZ38_9BACI</name>
<keyword evidence="1" id="KW-0472">Membrane</keyword>
<keyword evidence="1" id="KW-1133">Transmembrane helix</keyword>
<comment type="caution">
    <text evidence="2">The sequence shown here is derived from an EMBL/GenBank/DDBJ whole genome shotgun (WGS) entry which is preliminary data.</text>
</comment>
<feature type="transmembrane region" description="Helical" evidence="1">
    <location>
        <begin position="14"/>
        <end position="35"/>
    </location>
</feature>
<sequence>MEVQIKSKPSWKQLFLGVVGVNVCFVFFFFLFLLWPASDTEMPRKEFIEEEAGAEFIIYSSKQNLNELVNEYVDKIMKDKNDKYTVKFDENVQLLGSVKGQSKPFRPKYPY</sequence>
<dbReference type="RefSeq" id="WP_322446726.1">
    <property type="nucleotide sequence ID" value="NZ_JAXOFX010000006.1"/>
</dbReference>
<accession>A0ABU5IZ38</accession>